<feature type="active site" description="Proton acceptor" evidence="15">
    <location>
        <position position="576"/>
    </location>
</feature>
<feature type="binding site" evidence="16">
    <location>
        <position position="118"/>
    </location>
    <ligand>
        <name>FAD</name>
        <dbReference type="ChEBI" id="CHEBI:57692"/>
    </ligand>
</feature>
<dbReference type="Gene3D" id="3.50.50.60">
    <property type="entry name" value="FAD/NAD(P)-binding domain"/>
    <property type="match status" value="1"/>
</dbReference>
<evidence type="ECO:0000256" key="5">
    <source>
        <dbReference type="ARBA" id="ARBA00013177"/>
    </source>
</evidence>
<feature type="signal peptide" evidence="17">
    <location>
        <begin position="1"/>
        <end position="20"/>
    </location>
</feature>
<dbReference type="SUPFAM" id="SSF54373">
    <property type="entry name" value="FAD-linked reductases, C-terminal domain"/>
    <property type="match status" value="1"/>
</dbReference>
<protein>
    <recommendedName>
        <fullName evidence="5">pyranose dehydrogenase (acceptor)</fullName>
        <ecNumber evidence="5">1.1.99.29</ecNumber>
    </recommendedName>
</protein>
<dbReference type="PROSITE" id="PS00624">
    <property type="entry name" value="GMC_OXRED_2"/>
    <property type="match status" value="1"/>
</dbReference>
<organism evidence="19 20">
    <name type="scientific">Coprinopsis marcescibilis</name>
    <name type="common">Agaric fungus</name>
    <name type="synonym">Psathyrella marcescibilis</name>
    <dbReference type="NCBI Taxonomy" id="230819"/>
    <lineage>
        <taxon>Eukaryota</taxon>
        <taxon>Fungi</taxon>
        <taxon>Dikarya</taxon>
        <taxon>Basidiomycota</taxon>
        <taxon>Agaricomycotina</taxon>
        <taxon>Agaricomycetes</taxon>
        <taxon>Agaricomycetidae</taxon>
        <taxon>Agaricales</taxon>
        <taxon>Agaricineae</taxon>
        <taxon>Psathyrellaceae</taxon>
        <taxon>Coprinopsis</taxon>
    </lineage>
</organism>
<feature type="chain" id="PRO_5022971181" description="pyranose dehydrogenase (acceptor)" evidence="17">
    <location>
        <begin position="21"/>
        <end position="596"/>
    </location>
</feature>
<proteinExistence type="inferred from homology"/>
<accession>A0A5C3KHH7</accession>
<dbReference type="InterPro" id="IPR036188">
    <property type="entry name" value="FAD/NAD-bd_sf"/>
</dbReference>
<dbReference type="GO" id="GO:0033718">
    <property type="term" value="F:pyranose dehydrogenase (acceptor) activity"/>
    <property type="evidence" value="ECO:0007669"/>
    <property type="project" value="UniProtKB-EC"/>
</dbReference>
<dbReference type="PIRSF" id="PIRSF000137">
    <property type="entry name" value="Alcohol_oxidase"/>
    <property type="match status" value="1"/>
</dbReference>
<evidence type="ECO:0000256" key="7">
    <source>
        <dbReference type="ARBA" id="ARBA00022630"/>
    </source>
</evidence>
<evidence type="ECO:0000256" key="15">
    <source>
        <dbReference type="PIRSR" id="PIRSR000137-1"/>
    </source>
</evidence>
<evidence type="ECO:0000256" key="17">
    <source>
        <dbReference type="SAM" id="SignalP"/>
    </source>
</evidence>
<dbReference type="GO" id="GO:0005576">
    <property type="term" value="C:extracellular region"/>
    <property type="evidence" value="ECO:0007669"/>
    <property type="project" value="UniProtKB-SubCell"/>
</dbReference>
<dbReference type="EMBL" id="ML210339">
    <property type="protein sequence ID" value="TFK19464.1"/>
    <property type="molecule type" value="Genomic_DNA"/>
</dbReference>
<evidence type="ECO:0000256" key="2">
    <source>
        <dbReference type="ARBA" id="ARBA00004613"/>
    </source>
</evidence>
<dbReference type="EC" id="1.1.99.29" evidence="5"/>
<evidence type="ECO:0000256" key="10">
    <source>
        <dbReference type="ARBA" id="ARBA00033986"/>
    </source>
</evidence>
<dbReference type="Gene3D" id="3.30.560.10">
    <property type="entry name" value="Glucose Oxidase, domain 3"/>
    <property type="match status" value="1"/>
</dbReference>
<comment type="catalytic activity">
    <reaction evidence="11">
        <text>pyranose + acceptor = pyranos-2,3-diulose + reduced acceptor.</text>
        <dbReference type="EC" id="1.1.99.29"/>
    </reaction>
</comment>
<dbReference type="SUPFAM" id="SSF51905">
    <property type="entry name" value="FAD/NAD(P)-binding domain"/>
    <property type="match status" value="1"/>
</dbReference>
<feature type="domain" description="Glucose-methanol-choline oxidoreductase N-terminal" evidence="18">
    <location>
        <begin position="321"/>
        <end position="335"/>
    </location>
</feature>
<dbReference type="OrthoDB" id="269227at2759"/>
<dbReference type="AlphaFoldDB" id="A0A5C3KHH7"/>
<comment type="catalytic activity">
    <reaction evidence="10">
        <text>pyranose + acceptor = pyranos-2-ulose + reduced acceptor.</text>
        <dbReference type="EC" id="1.1.99.29"/>
    </reaction>
</comment>
<dbReference type="InterPro" id="IPR007867">
    <property type="entry name" value="GMC_OxRtase_C"/>
</dbReference>
<evidence type="ECO:0000256" key="14">
    <source>
        <dbReference type="ARBA" id="ARBA00034059"/>
    </source>
</evidence>
<comment type="subcellular location">
    <subcellularLocation>
        <location evidence="2">Secreted</location>
    </subcellularLocation>
</comment>
<gene>
    <name evidence="19" type="ORF">FA15DRAFT_601428</name>
</gene>
<dbReference type="Pfam" id="PF05199">
    <property type="entry name" value="GMC_oxred_C"/>
    <property type="match status" value="1"/>
</dbReference>
<reference evidence="19 20" key="1">
    <citation type="journal article" date="2019" name="Nat. Ecol. Evol.">
        <title>Megaphylogeny resolves global patterns of mushroom evolution.</title>
        <authorList>
            <person name="Varga T."/>
            <person name="Krizsan K."/>
            <person name="Foldi C."/>
            <person name="Dima B."/>
            <person name="Sanchez-Garcia M."/>
            <person name="Sanchez-Ramirez S."/>
            <person name="Szollosi G.J."/>
            <person name="Szarkandi J.G."/>
            <person name="Papp V."/>
            <person name="Albert L."/>
            <person name="Andreopoulos W."/>
            <person name="Angelini C."/>
            <person name="Antonin V."/>
            <person name="Barry K.W."/>
            <person name="Bougher N.L."/>
            <person name="Buchanan P."/>
            <person name="Buyck B."/>
            <person name="Bense V."/>
            <person name="Catcheside P."/>
            <person name="Chovatia M."/>
            <person name="Cooper J."/>
            <person name="Damon W."/>
            <person name="Desjardin D."/>
            <person name="Finy P."/>
            <person name="Geml J."/>
            <person name="Haridas S."/>
            <person name="Hughes K."/>
            <person name="Justo A."/>
            <person name="Karasinski D."/>
            <person name="Kautmanova I."/>
            <person name="Kiss B."/>
            <person name="Kocsube S."/>
            <person name="Kotiranta H."/>
            <person name="LaButti K.M."/>
            <person name="Lechner B.E."/>
            <person name="Liimatainen K."/>
            <person name="Lipzen A."/>
            <person name="Lukacs Z."/>
            <person name="Mihaltcheva S."/>
            <person name="Morgado L.N."/>
            <person name="Niskanen T."/>
            <person name="Noordeloos M.E."/>
            <person name="Ohm R.A."/>
            <person name="Ortiz-Santana B."/>
            <person name="Ovrebo C."/>
            <person name="Racz N."/>
            <person name="Riley R."/>
            <person name="Savchenko A."/>
            <person name="Shiryaev A."/>
            <person name="Soop K."/>
            <person name="Spirin V."/>
            <person name="Szebenyi C."/>
            <person name="Tomsovsky M."/>
            <person name="Tulloss R.E."/>
            <person name="Uehling J."/>
            <person name="Grigoriev I.V."/>
            <person name="Vagvolgyi C."/>
            <person name="Papp T."/>
            <person name="Martin F.M."/>
            <person name="Miettinen O."/>
            <person name="Hibbett D.S."/>
            <person name="Nagy L.G."/>
        </authorList>
    </citation>
    <scope>NUCLEOTIDE SEQUENCE [LARGE SCALE GENOMIC DNA]</scope>
    <source>
        <strain evidence="19 20">CBS 121175</strain>
    </source>
</reference>
<comment type="cofactor">
    <cofactor evidence="1 16">
        <name>FAD</name>
        <dbReference type="ChEBI" id="CHEBI:57692"/>
    </cofactor>
</comment>
<dbReference type="InterPro" id="IPR000172">
    <property type="entry name" value="GMC_OxRdtase_N"/>
</dbReference>
<keyword evidence="6" id="KW-0964">Secreted</keyword>
<keyword evidence="7" id="KW-0285">Flavoprotein</keyword>
<evidence type="ECO:0000256" key="1">
    <source>
        <dbReference type="ARBA" id="ARBA00001974"/>
    </source>
</evidence>
<dbReference type="Pfam" id="PF00732">
    <property type="entry name" value="GMC_oxred_N"/>
    <property type="match status" value="1"/>
</dbReference>
<comment type="subunit">
    <text evidence="4">Monomer.</text>
</comment>
<dbReference type="PANTHER" id="PTHR11552:SF147">
    <property type="entry name" value="CHOLINE DEHYDROGENASE, MITOCHONDRIAL"/>
    <property type="match status" value="1"/>
</dbReference>
<evidence type="ECO:0000256" key="9">
    <source>
        <dbReference type="ARBA" id="ARBA00024699"/>
    </source>
</evidence>
<evidence type="ECO:0000256" key="13">
    <source>
        <dbReference type="ARBA" id="ARBA00034050"/>
    </source>
</evidence>
<evidence type="ECO:0000259" key="18">
    <source>
        <dbReference type="PROSITE" id="PS00624"/>
    </source>
</evidence>
<comment type="similarity">
    <text evidence="3">Belongs to the GMC oxidoreductase family.</text>
</comment>
<dbReference type="PANTHER" id="PTHR11552">
    <property type="entry name" value="GLUCOSE-METHANOL-CHOLINE GMC OXIDOREDUCTASE"/>
    <property type="match status" value="1"/>
</dbReference>
<evidence type="ECO:0000256" key="3">
    <source>
        <dbReference type="ARBA" id="ARBA00010790"/>
    </source>
</evidence>
<feature type="binding site" evidence="16">
    <location>
        <begin position="126"/>
        <end position="129"/>
    </location>
    <ligand>
        <name>FAD</name>
        <dbReference type="ChEBI" id="CHEBI:57692"/>
    </ligand>
</feature>
<name>A0A5C3KHH7_COPMA</name>
<keyword evidence="17" id="KW-0732">Signal</keyword>
<evidence type="ECO:0000256" key="8">
    <source>
        <dbReference type="ARBA" id="ARBA00022827"/>
    </source>
</evidence>
<dbReference type="Proteomes" id="UP000307440">
    <property type="component" value="Unassembled WGS sequence"/>
</dbReference>
<evidence type="ECO:0000256" key="16">
    <source>
        <dbReference type="PIRSR" id="PIRSR000137-2"/>
    </source>
</evidence>
<evidence type="ECO:0000256" key="12">
    <source>
        <dbReference type="ARBA" id="ARBA00034029"/>
    </source>
</evidence>
<evidence type="ECO:0000313" key="20">
    <source>
        <dbReference type="Proteomes" id="UP000307440"/>
    </source>
</evidence>
<feature type="active site" description="Proton donor" evidence="15">
    <location>
        <position position="532"/>
    </location>
</feature>
<evidence type="ECO:0000256" key="4">
    <source>
        <dbReference type="ARBA" id="ARBA00011245"/>
    </source>
</evidence>
<evidence type="ECO:0000256" key="6">
    <source>
        <dbReference type="ARBA" id="ARBA00022525"/>
    </source>
</evidence>
<dbReference type="InterPro" id="IPR012132">
    <property type="entry name" value="GMC_OxRdtase"/>
</dbReference>
<dbReference type="STRING" id="230819.A0A5C3KHH7"/>
<keyword evidence="20" id="KW-1185">Reference proteome</keyword>
<dbReference type="GO" id="GO:0050660">
    <property type="term" value="F:flavin adenine dinucleotide binding"/>
    <property type="evidence" value="ECO:0007669"/>
    <property type="project" value="InterPro"/>
</dbReference>
<sequence length="596" mass="64954">MRVSALSAAFVALSIQLAQATVFQNLDEFAAKRALKKYDFIVVGGGVAGPVLANRLTESGRWNVLLVEAGPDNVGVEELQIPGFTYNGRINSTYYWNYETTPQVGLGGRSFGFTRGHVLGGSSSINGMVYTRGSQDDYDLWGRVSGDKRWTWKNLLPYFKKNEKFIPHTHRNITGQWDPTTHGYNGRTLVTLPWADKTEHYERTMKNAEVQPEFFYNVDANNGKPTGLSWMQSTIGKGERSSAAASYLDSATRQRRNLDILVNTYATRVLPTGSRASTNLDIRTIELVPRKRPGTGPPGSSVARYRAITVTADKELVLSAGAIGTPQILLNSGIGDKKDLDAVGVKTIHNLPDVGKDLSEHLNVALSWAGAGKEPPPVDADAAYQEWKSKRTGSLVDLVGQQIVWARIPDNSTLWEKYKDPSAGPTSAHIELTLGGNPAATGAFIVLLTPYSRGSIKIKGTDPTADPLIDLGFLTHPFDIEAIKEAIRLAKRFYSGPAWEGYISAYTGPDPDTEPEDVFLKRVQEAVGSFYHPAGVSKISKKGEKKGVLDPDLRVKGVRGLRIADAGIIPYVPGAHTQAAVYAIAEQASDIIKEAW</sequence>
<comment type="catalytic activity">
    <reaction evidence="13">
        <text>a pyranoside + acceptor = a pyranosid-3-ulose + reduced acceptor.</text>
        <dbReference type="EC" id="1.1.99.29"/>
    </reaction>
</comment>
<evidence type="ECO:0000256" key="11">
    <source>
        <dbReference type="ARBA" id="ARBA00034010"/>
    </source>
</evidence>
<comment type="catalytic activity">
    <reaction evidence="12">
        <text>pyranose + acceptor = pyranos-3-ulose + reduced acceptor.</text>
        <dbReference type="EC" id="1.1.99.29"/>
    </reaction>
</comment>
<comment type="catalytic activity">
    <reaction evidence="14">
        <text>a pyranoside + acceptor = a pyranosid-3,4-diulose + reduced acceptor.</text>
        <dbReference type="EC" id="1.1.99.29"/>
    </reaction>
</comment>
<comment type="function">
    <text evidence="9">Catalyzes the single-oxidation or sequential double oxidation reaction of carbohydrates primarily at carbon-2 and/or carbon-3 with the concomitant reduction of the flavin. The enzyme exhibits a broad sugar substrate specificity, oxidizing different aldopyranoses to the corresponding C-1, C-2, C-3 or C-1,2, C-2,3 and C-3,4 (di)dehydro sugars with substrate-specific regioselectivity. Accepts only a narrow range of electron acceptors such as substituted benzoquinones and complexed metal ions and reacts extremely slowly with O(2) as acceptor. May play a role in the natural recycling of plant matter by oxidizing all major monosaccharides in lignocellulose and by reducing quinone compounds or reactive radical species generated during lignin depolymerization.</text>
</comment>
<keyword evidence="8 16" id="KW-0274">FAD</keyword>
<evidence type="ECO:0000313" key="19">
    <source>
        <dbReference type="EMBL" id="TFK19464.1"/>
    </source>
</evidence>